<reference evidence="15" key="1">
    <citation type="submission" date="2017-02" db="UniProtKB">
        <authorList>
            <consortium name="WormBaseParasite"/>
        </authorList>
    </citation>
    <scope>IDENTIFICATION</scope>
</reference>
<evidence type="ECO:0000256" key="2">
    <source>
        <dbReference type="ARBA" id="ARBA00004173"/>
    </source>
</evidence>
<comment type="subcellular location">
    <subcellularLocation>
        <location evidence="2">Mitochondrion</location>
    </subcellularLocation>
    <subcellularLocation>
        <location evidence="1">Nucleus</location>
    </subcellularLocation>
</comment>
<evidence type="ECO:0000256" key="13">
    <source>
        <dbReference type="ARBA" id="ARBA00060144"/>
    </source>
</evidence>
<dbReference type="AlphaFoldDB" id="A0A0N4ZKD1"/>
<evidence type="ECO:0000313" key="15">
    <source>
        <dbReference type="WBParaSite" id="PTRK_0000856400.1"/>
    </source>
</evidence>
<keyword evidence="4" id="KW-0689">Ribosomal protein</keyword>
<dbReference type="GO" id="GO:0005840">
    <property type="term" value="C:ribosome"/>
    <property type="evidence" value="ECO:0007669"/>
    <property type="project" value="UniProtKB-KW"/>
</dbReference>
<dbReference type="Pfam" id="PF10147">
    <property type="entry name" value="CR6_interact"/>
    <property type="match status" value="1"/>
</dbReference>
<evidence type="ECO:0000313" key="14">
    <source>
        <dbReference type="Proteomes" id="UP000038045"/>
    </source>
</evidence>
<keyword evidence="7" id="KW-0539">Nucleus</keyword>
<evidence type="ECO:0000256" key="7">
    <source>
        <dbReference type="ARBA" id="ARBA00023242"/>
    </source>
</evidence>
<dbReference type="WBParaSite" id="PTRK_0000856400.1">
    <property type="protein sequence ID" value="PTRK_0000856400.1"/>
    <property type="gene ID" value="PTRK_0000856400"/>
</dbReference>
<proteinExistence type="inferred from homology"/>
<dbReference type="Proteomes" id="UP000038045">
    <property type="component" value="Unplaced"/>
</dbReference>
<dbReference type="GO" id="GO:0005634">
    <property type="term" value="C:nucleus"/>
    <property type="evidence" value="ECO:0007669"/>
    <property type="project" value="UniProtKB-SubCell"/>
</dbReference>
<dbReference type="GO" id="GO:1990904">
    <property type="term" value="C:ribonucleoprotein complex"/>
    <property type="evidence" value="ECO:0007669"/>
    <property type="project" value="UniProtKB-KW"/>
</dbReference>
<keyword evidence="5" id="KW-0175">Coiled coil</keyword>
<evidence type="ECO:0000256" key="4">
    <source>
        <dbReference type="ARBA" id="ARBA00022980"/>
    </source>
</evidence>
<evidence type="ECO:0000256" key="6">
    <source>
        <dbReference type="ARBA" id="ARBA00023128"/>
    </source>
</evidence>
<dbReference type="GO" id="GO:0005739">
    <property type="term" value="C:mitochondrion"/>
    <property type="evidence" value="ECO:0007669"/>
    <property type="project" value="UniProtKB-SubCell"/>
</dbReference>
<dbReference type="PANTHER" id="PTHR31761">
    <property type="entry name" value="GROWTH ARREST AND DNA DAMAGE-INDUCIBLE PROTEINS-INTERACTING PROTEIN 1 GADD45GIP1"/>
    <property type="match status" value="1"/>
</dbReference>
<organism evidence="14 15">
    <name type="scientific">Parastrongyloides trichosuri</name>
    <name type="common">Possum-specific nematode worm</name>
    <dbReference type="NCBI Taxonomy" id="131310"/>
    <lineage>
        <taxon>Eukaryota</taxon>
        <taxon>Metazoa</taxon>
        <taxon>Ecdysozoa</taxon>
        <taxon>Nematoda</taxon>
        <taxon>Chromadorea</taxon>
        <taxon>Rhabditida</taxon>
        <taxon>Tylenchina</taxon>
        <taxon>Panagrolaimomorpha</taxon>
        <taxon>Strongyloidoidea</taxon>
        <taxon>Strongyloididae</taxon>
        <taxon>Parastrongyloides</taxon>
    </lineage>
</organism>
<keyword evidence="9" id="KW-0131">Cell cycle</keyword>
<dbReference type="InterPro" id="IPR018472">
    <property type="entry name" value="Ribosomal_mL64"/>
</dbReference>
<evidence type="ECO:0000256" key="10">
    <source>
        <dbReference type="ARBA" id="ARBA00030700"/>
    </source>
</evidence>
<comment type="similarity">
    <text evidence="3">Belongs to the mitochondrion-specific ribosomal protein mL64 family.</text>
</comment>
<evidence type="ECO:0000256" key="9">
    <source>
        <dbReference type="ARBA" id="ARBA00023306"/>
    </source>
</evidence>
<name>A0A0N4ZKD1_PARTI</name>
<accession>A0A0N4ZKD1</accession>
<dbReference type="PANTHER" id="PTHR31761:SF1">
    <property type="entry name" value="LARGE RIBOSOMAL SUBUNIT PROTEIN ML64"/>
    <property type="match status" value="1"/>
</dbReference>
<dbReference type="InterPro" id="IPR043035">
    <property type="entry name" value="Ribosomal_mL64_sf"/>
</dbReference>
<sequence length="138" mass="16098">MHPLSNNSLKIYGLIRQRCAFSSAVKKVVIDTKLNPRHKNIAEGKINPIMYDWEKETSYLQERFGTYGLASNVNMSLLWPTVEEINDLQACNLYSPYKEALEAARLEQSQKEKEAIERLRMIEKNEKKYSSEEIENKQ</sequence>
<evidence type="ECO:0000256" key="11">
    <source>
        <dbReference type="ARBA" id="ARBA00035184"/>
    </source>
</evidence>
<keyword evidence="6" id="KW-0496">Mitochondrion</keyword>
<comment type="function">
    <text evidence="13">Acts as a negative regulator of G1 to S cell cycle phase progression by inhibiting cyclin-dependent kinases. Inhibitory effects are additive with GADD45 proteins but also occur in the absence of GADD45 proteins. Acts as a repressor of the orphan nuclear receptor NR4A1 by inhibiting AB domain-mediated transcriptional activity. May be involved in the hormone-mediated regulation of NR4A1 transcriptional activity. May play a role in mitochondrial protein synthesis.</text>
</comment>
<protein>
    <recommendedName>
        <fullName evidence="11">Large ribosomal subunit protein mL64</fullName>
    </recommendedName>
    <alternativeName>
        <fullName evidence="10">39S ribosomal protein L59, mitochondrial</fullName>
    </alternativeName>
    <alternativeName>
        <fullName evidence="12">Growth arrest and DNA damage-inducible proteins-interacting protein 1</fullName>
    </alternativeName>
</protein>
<evidence type="ECO:0000256" key="5">
    <source>
        <dbReference type="ARBA" id="ARBA00023054"/>
    </source>
</evidence>
<evidence type="ECO:0000256" key="3">
    <source>
        <dbReference type="ARBA" id="ARBA00005421"/>
    </source>
</evidence>
<keyword evidence="8" id="KW-0687">Ribonucleoprotein</keyword>
<dbReference type="STRING" id="131310.A0A0N4ZKD1"/>
<dbReference type="Gene3D" id="6.10.280.120">
    <property type="entry name" value="Growth arrest and DNA-damage-inducible proteins-interacting protein 1"/>
    <property type="match status" value="1"/>
</dbReference>
<keyword evidence="14" id="KW-1185">Reference proteome</keyword>
<evidence type="ECO:0000256" key="12">
    <source>
        <dbReference type="ARBA" id="ARBA00035485"/>
    </source>
</evidence>
<evidence type="ECO:0000256" key="8">
    <source>
        <dbReference type="ARBA" id="ARBA00023274"/>
    </source>
</evidence>
<evidence type="ECO:0000256" key="1">
    <source>
        <dbReference type="ARBA" id="ARBA00004123"/>
    </source>
</evidence>